<gene>
    <name evidence="1" type="ORF">A2U01_0006024</name>
</gene>
<reference evidence="1 2" key="1">
    <citation type="journal article" date="2018" name="Front. Plant Sci.">
        <title>Red Clover (Trifolium pratense) and Zigzag Clover (T. medium) - A Picture of Genomic Similarities and Differences.</title>
        <authorList>
            <person name="Dluhosova J."/>
            <person name="Istvanek J."/>
            <person name="Nedelnik J."/>
            <person name="Repkova J."/>
        </authorList>
    </citation>
    <scope>NUCLEOTIDE SEQUENCE [LARGE SCALE GENOMIC DNA]</scope>
    <source>
        <strain evidence="2">cv. 10/8</strain>
        <tissue evidence="1">Leaf</tissue>
    </source>
</reference>
<sequence>TKEHISLPDPEAILKQGRKARRLALRKQQENSSPVVAETPNAQMAEQTMGSYYRRTDGEQFDGRINSDPWDHLSQFAETCEIQKVPEGVTEDQKKLRLFAYSLAGPAKDWLRCLPHGTIATWRDLEDKFKLLMRKCPNHSISAMEQMQIFVACMRMHHRLILDASAGGSIKNKTEATTR</sequence>
<dbReference type="PANTHER" id="PTHR33223">
    <property type="entry name" value="CCHC-TYPE DOMAIN-CONTAINING PROTEIN"/>
    <property type="match status" value="1"/>
</dbReference>
<protein>
    <recommendedName>
        <fullName evidence="3">Retrotransposon gag domain-containing protein</fullName>
    </recommendedName>
</protein>
<evidence type="ECO:0000313" key="1">
    <source>
        <dbReference type="EMBL" id="MCH85180.1"/>
    </source>
</evidence>
<comment type="caution">
    <text evidence="1">The sequence shown here is derived from an EMBL/GenBank/DDBJ whole genome shotgun (WGS) entry which is preliminary data.</text>
</comment>
<accession>A0A392MCG2</accession>
<evidence type="ECO:0000313" key="2">
    <source>
        <dbReference type="Proteomes" id="UP000265520"/>
    </source>
</evidence>
<organism evidence="1 2">
    <name type="scientific">Trifolium medium</name>
    <dbReference type="NCBI Taxonomy" id="97028"/>
    <lineage>
        <taxon>Eukaryota</taxon>
        <taxon>Viridiplantae</taxon>
        <taxon>Streptophyta</taxon>
        <taxon>Embryophyta</taxon>
        <taxon>Tracheophyta</taxon>
        <taxon>Spermatophyta</taxon>
        <taxon>Magnoliopsida</taxon>
        <taxon>eudicotyledons</taxon>
        <taxon>Gunneridae</taxon>
        <taxon>Pentapetalae</taxon>
        <taxon>rosids</taxon>
        <taxon>fabids</taxon>
        <taxon>Fabales</taxon>
        <taxon>Fabaceae</taxon>
        <taxon>Papilionoideae</taxon>
        <taxon>50 kb inversion clade</taxon>
        <taxon>NPAAA clade</taxon>
        <taxon>Hologalegina</taxon>
        <taxon>IRL clade</taxon>
        <taxon>Trifolieae</taxon>
        <taxon>Trifolium</taxon>
    </lineage>
</organism>
<dbReference type="AlphaFoldDB" id="A0A392MCG2"/>
<dbReference type="PANTHER" id="PTHR33223:SF6">
    <property type="entry name" value="CCHC-TYPE DOMAIN-CONTAINING PROTEIN"/>
    <property type="match status" value="1"/>
</dbReference>
<name>A0A392MCG2_9FABA</name>
<evidence type="ECO:0008006" key="3">
    <source>
        <dbReference type="Google" id="ProtNLM"/>
    </source>
</evidence>
<proteinExistence type="predicted"/>
<dbReference type="EMBL" id="LXQA010008046">
    <property type="protein sequence ID" value="MCH85180.1"/>
    <property type="molecule type" value="Genomic_DNA"/>
</dbReference>
<dbReference type="Proteomes" id="UP000265520">
    <property type="component" value="Unassembled WGS sequence"/>
</dbReference>
<feature type="non-terminal residue" evidence="1">
    <location>
        <position position="1"/>
    </location>
</feature>
<keyword evidence="2" id="KW-1185">Reference proteome</keyword>